<evidence type="ECO:0000313" key="29">
    <source>
        <dbReference type="EMBL" id="QGT99364.1"/>
    </source>
</evidence>
<dbReference type="GO" id="GO:0008955">
    <property type="term" value="F:peptidoglycan glycosyltransferase activity"/>
    <property type="evidence" value="ECO:0007669"/>
    <property type="project" value="UniProtKB-EC"/>
</dbReference>
<feature type="transmembrane region" description="Helical" evidence="27">
    <location>
        <begin position="7"/>
        <end position="33"/>
    </location>
</feature>
<evidence type="ECO:0000256" key="12">
    <source>
        <dbReference type="ARBA" id="ARBA00022679"/>
    </source>
</evidence>
<evidence type="ECO:0000313" key="30">
    <source>
        <dbReference type="Proteomes" id="UP000426444"/>
    </source>
</evidence>
<dbReference type="GO" id="GO:0009002">
    <property type="term" value="F:serine-type D-Ala-D-Ala carboxypeptidase activity"/>
    <property type="evidence" value="ECO:0007669"/>
    <property type="project" value="UniProtKB-EC"/>
</dbReference>
<evidence type="ECO:0000256" key="26">
    <source>
        <dbReference type="ARBA" id="ARBA00060592"/>
    </source>
</evidence>
<sequence>MRFIRKLVYLIIAMVIIIALVSYSFSSGVFFAIDWDNPEPLYLENIKIEKVGDSLVLGYTERNIKYVELHDIPQDLINAFIAIEDNRFFQHRGVDVKGVIRAIAVNIYFKELAQGGSTITQQLARNLFLGHDQTLERKIAEVSIAKQLEQRFSKEKILEMYLNQIYFGNGNWGISQAAKNYFYKNVEDLTLGESALLAGLVQAPSIYAPNKNWTSAINRQKIVLNRMVELEFITEKEAEEAILNY</sequence>
<dbReference type="Gene3D" id="1.10.3810.10">
    <property type="entry name" value="Biosynthetic peptidoglycan transglycosylase-like"/>
    <property type="match status" value="1"/>
</dbReference>
<reference evidence="30" key="1">
    <citation type="journal article" date="2019" name="Microbiology">
        <title>Complete Genome Sequence of an Uncultured Bacterium of the Candidate Phylum Bipolaricaulota.</title>
        <authorList>
            <person name="Kadnikov V.V."/>
            <person name="Mardanov A.V."/>
            <person name="Beletsky A.V."/>
            <person name="Frank Y.A."/>
            <person name="Karnachuk O.V."/>
            <person name="Ravin N.V."/>
        </authorList>
    </citation>
    <scope>NUCLEOTIDE SEQUENCE [LARGE SCALE GENOMIC DNA]</scope>
</reference>
<dbReference type="OrthoDB" id="9766909at2"/>
<evidence type="ECO:0000256" key="27">
    <source>
        <dbReference type="SAM" id="Phobius"/>
    </source>
</evidence>
<dbReference type="InterPro" id="IPR050396">
    <property type="entry name" value="Glycosyltr_51/Transpeptidase"/>
</dbReference>
<keyword evidence="30" id="KW-1185">Reference proteome</keyword>
<evidence type="ECO:0000259" key="28">
    <source>
        <dbReference type="Pfam" id="PF00912"/>
    </source>
</evidence>
<dbReference type="Pfam" id="PF00912">
    <property type="entry name" value="Transgly"/>
    <property type="match status" value="1"/>
</dbReference>
<keyword evidence="12 29" id="KW-0808">Transferase</keyword>
<keyword evidence="10" id="KW-0645">Protease</keyword>
<gene>
    <name evidence="29" type="ORF">SYNTR_0771</name>
</gene>
<evidence type="ECO:0000256" key="15">
    <source>
        <dbReference type="ARBA" id="ARBA00022960"/>
    </source>
</evidence>
<dbReference type="UniPathway" id="UPA00219"/>
<dbReference type="GO" id="GO:0006508">
    <property type="term" value="P:proteolysis"/>
    <property type="evidence" value="ECO:0007669"/>
    <property type="project" value="UniProtKB-KW"/>
</dbReference>
<evidence type="ECO:0000256" key="3">
    <source>
        <dbReference type="ARBA" id="ARBA00004752"/>
    </source>
</evidence>
<evidence type="ECO:0000256" key="4">
    <source>
        <dbReference type="ARBA" id="ARBA00007090"/>
    </source>
</evidence>
<comment type="pathway">
    <text evidence="26">Glycan biosynthesis.</text>
</comment>
<comment type="function">
    <text evidence="1">Cell wall formation. Synthesis of cross-linked peptidoglycan from the lipid intermediates. The enzyme has a penicillin-insensitive transglycosylase N-terminal domain (formation of linear glycan strands) and a penicillin-sensitive transpeptidase C-terminal domain (cross-linking of the peptide subunits).</text>
</comment>
<evidence type="ECO:0000256" key="23">
    <source>
        <dbReference type="ARBA" id="ARBA00034000"/>
    </source>
</evidence>
<keyword evidence="21" id="KW-0511">Multifunctional enzyme</keyword>
<dbReference type="Proteomes" id="UP000426444">
    <property type="component" value="Chromosome"/>
</dbReference>
<evidence type="ECO:0000256" key="10">
    <source>
        <dbReference type="ARBA" id="ARBA00022670"/>
    </source>
</evidence>
<evidence type="ECO:0000256" key="5">
    <source>
        <dbReference type="ARBA" id="ARBA00007739"/>
    </source>
</evidence>
<evidence type="ECO:0000256" key="9">
    <source>
        <dbReference type="ARBA" id="ARBA00022645"/>
    </source>
</evidence>
<comment type="subcellular location">
    <subcellularLocation>
        <location evidence="2">Cell membrane</location>
        <topology evidence="2">Single-pass type II membrane protein</topology>
    </subcellularLocation>
</comment>
<feature type="domain" description="Glycosyl transferase family 51" evidence="28">
    <location>
        <begin position="60"/>
        <end position="227"/>
    </location>
</feature>
<comment type="pathway">
    <text evidence="3">Cell wall biogenesis; peptidoglycan biosynthesis.</text>
</comment>
<dbReference type="EC" id="3.4.16.4" evidence="6"/>
<evidence type="ECO:0000256" key="22">
    <source>
        <dbReference type="ARBA" id="ARBA00023316"/>
    </source>
</evidence>
<evidence type="ECO:0000256" key="21">
    <source>
        <dbReference type="ARBA" id="ARBA00023268"/>
    </source>
</evidence>
<dbReference type="SUPFAM" id="SSF53955">
    <property type="entry name" value="Lysozyme-like"/>
    <property type="match status" value="1"/>
</dbReference>
<dbReference type="EC" id="2.4.99.28" evidence="24"/>
<keyword evidence="20" id="KW-0046">Antibiotic resistance</keyword>
<keyword evidence="11 29" id="KW-0328">Glycosyltransferase</keyword>
<dbReference type="PANTHER" id="PTHR32282:SF33">
    <property type="entry name" value="PEPTIDOGLYCAN GLYCOSYLTRANSFERASE"/>
    <property type="match status" value="1"/>
</dbReference>
<keyword evidence="16" id="KW-0735">Signal-anchor</keyword>
<dbReference type="GO" id="GO:0009252">
    <property type="term" value="P:peptidoglycan biosynthetic process"/>
    <property type="evidence" value="ECO:0007669"/>
    <property type="project" value="UniProtKB-UniPathway"/>
</dbReference>
<dbReference type="GO" id="GO:0008360">
    <property type="term" value="P:regulation of cell shape"/>
    <property type="evidence" value="ECO:0007669"/>
    <property type="project" value="UniProtKB-KW"/>
</dbReference>
<evidence type="ECO:0000256" key="24">
    <source>
        <dbReference type="ARBA" id="ARBA00044770"/>
    </source>
</evidence>
<name>A0A6I6DFG9_9FIRM</name>
<evidence type="ECO:0000256" key="18">
    <source>
        <dbReference type="ARBA" id="ARBA00022989"/>
    </source>
</evidence>
<dbReference type="GO" id="GO:0005886">
    <property type="term" value="C:plasma membrane"/>
    <property type="evidence" value="ECO:0007669"/>
    <property type="project" value="UniProtKB-SubCell"/>
</dbReference>
<dbReference type="RefSeq" id="WP_156203272.1">
    <property type="nucleotide sequence ID" value="NZ_CP046457.1"/>
</dbReference>
<comment type="catalytic activity">
    <reaction evidence="25">
        <text>[GlcNAc-(1-&gt;4)-Mur2Ac(oyl-L-Ala-gamma-D-Glu-L-Lys-D-Ala-D-Ala)](n)-di-trans,octa-cis-undecaprenyl diphosphate + beta-D-GlcNAc-(1-&gt;4)-Mur2Ac(oyl-L-Ala-gamma-D-Glu-L-Lys-D-Ala-D-Ala)-di-trans,octa-cis-undecaprenyl diphosphate = [GlcNAc-(1-&gt;4)-Mur2Ac(oyl-L-Ala-gamma-D-Glu-L-Lys-D-Ala-D-Ala)](n+1)-di-trans,octa-cis-undecaprenyl diphosphate + di-trans,octa-cis-undecaprenyl diphosphate + H(+)</text>
        <dbReference type="Rhea" id="RHEA:23708"/>
        <dbReference type="Rhea" id="RHEA-COMP:9602"/>
        <dbReference type="Rhea" id="RHEA-COMP:9603"/>
        <dbReference type="ChEBI" id="CHEBI:15378"/>
        <dbReference type="ChEBI" id="CHEBI:58405"/>
        <dbReference type="ChEBI" id="CHEBI:60033"/>
        <dbReference type="ChEBI" id="CHEBI:78435"/>
        <dbReference type="EC" id="2.4.99.28"/>
    </reaction>
</comment>
<evidence type="ECO:0000256" key="20">
    <source>
        <dbReference type="ARBA" id="ARBA00023251"/>
    </source>
</evidence>
<evidence type="ECO:0000256" key="14">
    <source>
        <dbReference type="ARBA" id="ARBA00022801"/>
    </source>
</evidence>
<comment type="similarity">
    <text evidence="4">In the C-terminal section; belongs to the transpeptidase family.</text>
</comment>
<keyword evidence="15" id="KW-0133">Cell shape</keyword>
<evidence type="ECO:0000256" key="13">
    <source>
        <dbReference type="ARBA" id="ARBA00022692"/>
    </source>
</evidence>
<dbReference type="GO" id="GO:0046677">
    <property type="term" value="P:response to antibiotic"/>
    <property type="evidence" value="ECO:0007669"/>
    <property type="project" value="UniProtKB-KW"/>
</dbReference>
<dbReference type="EMBL" id="CP046457">
    <property type="protein sequence ID" value="QGT99364.1"/>
    <property type="molecule type" value="Genomic_DNA"/>
</dbReference>
<evidence type="ECO:0000256" key="6">
    <source>
        <dbReference type="ARBA" id="ARBA00012448"/>
    </source>
</evidence>
<dbReference type="InterPro" id="IPR001264">
    <property type="entry name" value="Glyco_trans_51"/>
</dbReference>
<evidence type="ECO:0000256" key="19">
    <source>
        <dbReference type="ARBA" id="ARBA00023136"/>
    </source>
</evidence>
<dbReference type="GO" id="GO:0071555">
    <property type="term" value="P:cell wall organization"/>
    <property type="evidence" value="ECO:0007669"/>
    <property type="project" value="UniProtKB-KW"/>
</dbReference>
<evidence type="ECO:0000256" key="2">
    <source>
        <dbReference type="ARBA" id="ARBA00004401"/>
    </source>
</evidence>
<keyword evidence="9" id="KW-0121">Carboxypeptidase</keyword>
<evidence type="ECO:0000256" key="25">
    <source>
        <dbReference type="ARBA" id="ARBA00049902"/>
    </source>
</evidence>
<comment type="catalytic activity">
    <reaction evidence="23">
        <text>Preferential cleavage: (Ac)2-L-Lys-D-Ala-|-D-Ala. Also transpeptidation of peptidyl-alanyl moieties that are N-acyl substituents of D-alanine.</text>
        <dbReference type="EC" id="3.4.16.4"/>
    </reaction>
</comment>
<keyword evidence="18 27" id="KW-1133">Transmembrane helix</keyword>
<dbReference type="KEGG" id="salq:SYNTR_0771"/>
<keyword evidence="19 27" id="KW-0472">Membrane</keyword>
<dbReference type="AlphaFoldDB" id="A0A6I6DFG9"/>
<organism evidence="29 30">
    <name type="scientific">Candidatus Syntrophocurvum alkaliphilum</name>
    <dbReference type="NCBI Taxonomy" id="2293317"/>
    <lineage>
        <taxon>Bacteria</taxon>
        <taxon>Bacillati</taxon>
        <taxon>Bacillota</taxon>
        <taxon>Clostridia</taxon>
        <taxon>Eubacteriales</taxon>
        <taxon>Syntrophomonadaceae</taxon>
        <taxon>Candidatus Syntrophocurvum</taxon>
    </lineage>
</organism>
<dbReference type="InterPro" id="IPR036950">
    <property type="entry name" value="PBP_transglycosylase"/>
</dbReference>
<comment type="similarity">
    <text evidence="5">In the N-terminal section; belongs to the glycosyltransferase 51 family.</text>
</comment>
<dbReference type="PANTHER" id="PTHR32282">
    <property type="entry name" value="BINDING PROTEIN TRANSPEPTIDASE, PUTATIVE-RELATED"/>
    <property type="match status" value="1"/>
</dbReference>
<keyword evidence="22" id="KW-0961">Cell wall biogenesis/degradation</keyword>
<keyword evidence="17" id="KW-0573">Peptidoglycan synthesis</keyword>
<keyword evidence="13 27" id="KW-0812">Transmembrane</keyword>
<evidence type="ECO:0000256" key="8">
    <source>
        <dbReference type="ARBA" id="ARBA00022475"/>
    </source>
</evidence>
<evidence type="ECO:0000256" key="1">
    <source>
        <dbReference type="ARBA" id="ARBA00002624"/>
    </source>
</evidence>
<dbReference type="FunFam" id="1.10.3810.10:FF:000001">
    <property type="entry name" value="Penicillin-binding protein 1A"/>
    <property type="match status" value="1"/>
</dbReference>
<proteinExistence type="inferred from homology"/>
<keyword evidence="14 29" id="KW-0378">Hydrolase</keyword>
<protein>
    <recommendedName>
        <fullName evidence="7">Penicillin-binding protein 1A</fullName>
        <ecNumber evidence="24">2.4.99.28</ecNumber>
        <ecNumber evidence="6">3.4.16.4</ecNumber>
    </recommendedName>
</protein>
<dbReference type="InterPro" id="IPR023346">
    <property type="entry name" value="Lysozyme-like_dom_sf"/>
</dbReference>
<evidence type="ECO:0000256" key="16">
    <source>
        <dbReference type="ARBA" id="ARBA00022968"/>
    </source>
</evidence>
<accession>A0A6I6DFG9</accession>
<evidence type="ECO:0000256" key="17">
    <source>
        <dbReference type="ARBA" id="ARBA00022984"/>
    </source>
</evidence>
<keyword evidence="8" id="KW-1003">Cell membrane</keyword>
<evidence type="ECO:0000256" key="11">
    <source>
        <dbReference type="ARBA" id="ARBA00022676"/>
    </source>
</evidence>
<evidence type="ECO:0000256" key="7">
    <source>
        <dbReference type="ARBA" id="ARBA00018638"/>
    </source>
</evidence>